<evidence type="ECO:0000256" key="2">
    <source>
        <dbReference type="ARBA" id="ARBA00001974"/>
    </source>
</evidence>
<dbReference type="Proteomes" id="UP001345827">
    <property type="component" value="Unassembled WGS sequence"/>
</dbReference>
<dbReference type="SUPFAM" id="SSF52218">
    <property type="entry name" value="Flavoproteins"/>
    <property type="match status" value="1"/>
</dbReference>
<evidence type="ECO:0000256" key="5">
    <source>
        <dbReference type="ARBA" id="ARBA00022827"/>
    </source>
</evidence>
<evidence type="ECO:0000256" key="6">
    <source>
        <dbReference type="ARBA" id="ARBA00022857"/>
    </source>
</evidence>
<evidence type="ECO:0000256" key="1">
    <source>
        <dbReference type="ARBA" id="ARBA00001917"/>
    </source>
</evidence>
<dbReference type="SUPFAM" id="SSF52343">
    <property type="entry name" value="Ferredoxin reductase-like, C-terminal NADP-linked domain"/>
    <property type="match status" value="1"/>
</dbReference>
<evidence type="ECO:0000259" key="10">
    <source>
        <dbReference type="PROSITE" id="PS50902"/>
    </source>
</evidence>
<dbReference type="PROSITE" id="PS50902">
    <property type="entry name" value="FLAVODOXIN_LIKE"/>
    <property type="match status" value="1"/>
</dbReference>
<dbReference type="GO" id="GO:0003958">
    <property type="term" value="F:NADPH-hemoprotein reductase activity"/>
    <property type="evidence" value="ECO:0007669"/>
    <property type="project" value="UniProtKB-EC"/>
</dbReference>
<dbReference type="Gene3D" id="3.40.50.80">
    <property type="entry name" value="Nucleotide-binding domain of ferredoxin-NADP reductase (FNR) module"/>
    <property type="match status" value="1"/>
</dbReference>
<dbReference type="Pfam" id="PF00667">
    <property type="entry name" value="FAD_binding_1"/>
    <property type="match status" value="1"/>
</dbReference>
<accession>A0AAV9PU89</accession>
<dbReference type="Pfam" id="PF00175">
    <property type="entry name" value="NAD_binding_1"/>
    <property type="match status" value="1"/>
</dbReference>
<proteinExistence type="predicted"/>
<dbReference type="InterPro" id="IPR001094">
    <property type="entry name" value="Flavdoxin-like"/>
</dbReference>
<dbReference type="InterPro" id="IPR017938">
    <property type="entry name" value="Riboflavin_synthase-like_b-brl"/>
</dbReference>
<feature type="transmembrane region" description="Helical" evidence="9">
    <location>
        <begin position="29"/>
        <end position="50"/>
    </location>
</feature>
<keyword evidence="6" id="KW-0521">NADP</keyword>
<dbReference type="AlphaFoldDB" id="A0AAV9PU89"/>
<dbReference type="Gene3D" id="3.40.50.360">
    <property type="match status" value="1"/>
</dbReference>
<keyword evidence="5" id="KW-0274">FAD</keyword>
<comment type="cofactor">
    <cofactor evidence="2">
        <name>FAD</name>
        <dbReference type="ChEBI" id="CHEBI:57692"/>
    </cofactor>
</comment>
<reference evidence="12 13" key="1">
    <citation type="submission" date="2023-06" db="EMBL/GenBank/DDBJ databases">
        <title>Black Yeasts Isolated from many extreme environments.</title>
        <authorList>
            <person name="Coleine C."/>
            <person name="Stajich J.E."/>
            <person name="Selbmann L."/>
        </authorList>
    </citation>
    <scope>NUCLEOTIDE SEQUENCE [LARGE SCALE GENOMIC DNA]</scope>
    <source>
        <strain evidence="12 13">CCFEE 5887</strain>
    </source>
</reference>
<evidence type="ECO:0000313" key="12">
    <source>
        <dbReference type="EMBL" id="KAK5529713.1"/>
    </source>
</evidence>
<dbReference type="InterPro" id="IPR039261">
    <property type="entry name" value="FNR_nucleotide-bd"/>
</dbReference>
<comment type="cofactor">
    <cofactor evidence="1">
        <name>FMN</name>
        <dbReference type="ChEBI" id="CHEBI:58210"/>
    </cofactor>
</comment>
<dbReference type="SUPFAM" id="SSF63380">
    <property type="entry name" value="Riboflavin synthase domain-like"/>
    <property type="match status" value="1"/>
</dbReference>
<evidence type="ECO:0000256" key="3">
    <source>
        <dbReference type="ARBA" id="ARBA00022630"/>
    </source>
</evidence>
<dbReference type="GO" id="GO:0050660">
    <property type="term" value="F:flavin adenine dinucleotide binding"/>
    <property type="evidence" value="ECO:0007669"/>
    <property type="project" value="TreeGrafter"/>
</dbReference>
<dbReference type="GO" id="GO:0005829">
    <property type="term" value="C:cytosol"/>
    <property type="evidence" value="ECO:0007669"/>
    <property type="project" value="TreeGrafter"/>
</dbReference>
<comment type="caution">
    <text evidence="12">The sequence shown here is derived from an EMBL/GenBank/DDBJ whole genome shotgun (WGS) entry which is preliminary data.</text>
</comment>
<dbReference type="EMBL" id="JAXLQG010000021">
    <property type="protein sequence ID" value="KAK5529713.1"/>
    <property type="molecule type" value="Genomic_DNA"/>
</dbReference>
<dbReference type="InterPro" id="IPR017927">
    <property type="entry name" value="FAD-bd_FR_type"/>
</dbReference>
<dbReference type="InterPro" id="IPR001709">
    <property type="entry name" value="Flavoprot_Pyr_Nucl_cyt_Rdtase"/>
</dbReference>
<dbReference type="InterPro" id="IPR003097">
    <property type="entry name" value="CysJ-like_FAD-binding"/>
</dbReference>
<evidence type="ECO:0000256" key="8">
    <source>
        <dbReference type="ARBA" id="ARBA00023797"/>
    </source>
</evidence>
<keyword evidence="4" id="KW-0288">FMN</keyword>
<keyword evidence="7 12" id="KW-0560">Oxidoreductase</keyword>
<keyword evidence="9" id="KW-0472">Membrane</keyword>
<feature type="domain" description="FAD-binding FR-type" evidence="11">
    <location>
        <begin position="310"/>
        <end position="571"/>
    </location>
</feature>
<dbReference type="PRINTS" id="PR00369">
    <property type="entry name" value="FLAVODOXIN"/>
</dbReference>
<keyword evidence="9" id="KW-0812">Transmembrane</keyword>
<evidence type="ECO:0000256" key="4">
    <source>
        <dbReference type="ARBA" id="ARBA00022643"/>
    </source>
</evidence>
<evidence type="ECO:0000256" key="7">
    <source>
        <dbReference type="ARBA" id="ARBA00023002"/>
    </source>
</evidence>
<evidence type="ECO:0000313" key="13">
    <source>
        <dbReference type="Proteomes" id="UP001345827"/>
    </source>
</evidence>
<dbReference type="InterPro" id="IPR023173">
    <property type="entry name" value="NADPH_Cyt_P450_Rdtase_alpha"/>
</dbReference>
<dbReference type="EC" id="1.6.2.4" evidence="8"/>
<gene>
    <name evidence="12" type="primary">NCP1_1</name>
    <name evidence="12" type="ORF">LTR25_009492</name>
</gene>
<dbReference type="PRINTS" id="PR00371">
    <property type="entry name" value="FPNCR"/>
</dbReference>
<dbReference type="PANTHER" id="PTHR19384">
    <property type="entry name" value="NITRIC OXIDE SYNTHASE-RELATED"/>
    <property type="match status" value="1"/>
</dbReference>
<dbReference type="InterPro" id="IPR001433">
    <property type="entry name" value="OxRdtase_FAD/NAD-bd"/>
</dbReference>
<feature type="domain" description="Flavodoxin-like" evidence="10">
    <location>
        <begin position="100"/>
        <end position="248"/>
    </location>
</feature>
<keyword evidence="3" id="KW-0285">Flavoprotein</keyword>
<name>A0AAV9PU89_9PEZI</name>
<evidence type="ECO:0000259" key="11">
    <source>
        <dbReference type="PROSITE" id="PS51384"/>
    </source>
</evidence>
<keyword evidence="9" id="KW-1133">Transmembrane helix</keyword>
<dbReference type="GO" id="GO:0010181">
    <property type="term" value="F:FMN binding"/>
    <property type="evidence" value="ECO:0007669"/>
    <property type="project" value="InterPro"/>
</dbReference>
<dbReference type="Gene3D" id="2.40.30.10">
    <property type="entry name" value="Translation factors"/>
    <property type="match status" value="1"/>
</dbReference>
<dbReference type="Gene3D" id="1.20.990.10">
    <property type="entry name" value="NADPH-cytochrome p450 Reductase, Chain A, domain 3"/>
    <property type="match status" value="1"/>
</dbReference>
<sequence length="736" mass="82415">MVFSDLKPKLMVDINQPWTTIVSKSPRVVLTWDDLAVLVVILVGSFFYLIRRFQTEKIEDGFDLYFVSPQEQAGIRRTSSKDDNISKSIAEELQKLGDSVCIFWGSQSGRGKKFAQDLARECRLRCGIPAMAADLAEYDHEHLSQVSPKTVIGFVVATFGEGDPCDNAVGLHETLQCFQKSANPQALSNLSYFAFGLGNSRYQYFNAFVDFVDSTLAKSGAHRLGDVGKADEAFRGDTTWTTWKRTILSDLAQHFGREQTPDWRSNFSEEFHISEPEHGHLLVAQESHVAELGAGKSSSQSVVCSKISGVRLIPSQVGAVAASSDDSVDGDGQVRRYLHVEFDGRSLQLRQYQSGDHLAVWPINVEEEVKLLAENFGFNEKALDRLIEIEVPELQADNPIPTPTTRRSLLRYYLDISGPVSLELVQVLARYAPTEAGREYLDQIVRQFPSWVTGTSTSFFTIGKLMRQAVPDSSEHWPSGLFAALLGNLPKLRPRYFSIASSPLVDPDRIAITVSVLEKETGDEAIKFHGLTTNYLLSLYQQQIVKGTTSETVRPGPTYDLNGPRGILTGGRVLVQLRQSPFRLPIDERRPILMIGAGSGVAPFRAFVQERVQRQKQGIPQGRMILVFGCRSPQEDFLYAEEWERYVDSGIFQIHCAFSRHGPQKVYVQDKLWSERDMVRKLIMDEKASIYLCGSLNMAEGVKKTINEIVSGSSLSNGHLVKMKKERRLQEDVWAS</sequence>
<organism evidence="12 13">
    <name type="scientific">Vermiconidia calcicola</name>
    <dbReference type="NCBI Taxonomy" id="1690605"/>
    <lineage>
        <taxon>Eukaryota</taxon>
        <taxon>Fungi</taxon>
        <taxon>Dikarya</taxon>
        <taxon>Ascomycota</taxon>
        <taxon>Pezizomycotina</taxon>
        <taxon>Dothideomycetes</taxon>
        <taxon>Dothideomycetidae</taxon>
        <taxon>Mycosphaerellales</taxon>
        <taxon>Extremaceae</taxon>
        <taxon>Vermiconidia</taxon>
    </lineage>
</organism>
<evidence type="ECO:0000256" key="9">
    <source>
        <dbReference type="SAM" id="Phobius"/>
    </source>
</evidence>
<dbReference type="PROSITE" id="PS51384">
    <property type="entry name" value="FAD_FR"/>
    <property type="match status" value="1"/>
</dbReference>
<dbReference type="Pfam" id="PF00258">
    <property type="entry name" value="Flavodoxin_1"/>
    <property type="match status" value="1"/>
</dbReference>
<dbReference type="InterPro" id="IPR029039">
    <property type="entry name" value="Flavoprotein-like_sf"/>
</dbReference>
<dbReference type="InterPro" id="IPR008254">
    <property type="entry name" value="Flavodoxin/NO_synth"/>
</dbReference>
<dbReference type="PANTHER" id="PTHR19384:SF17">
    <property type="entry name" value="NADPH--CYTOCHROME P450 REDUCTASE"/>
    <property type="match status" value="1"/>
</dbReference>
<keyword evidence="13" id="KW-1185">Reference proteome</keyword>
<protein>
    <recommendedName>
        <fullName evidence="8">NADPH--hemoprotein reductase</fullName>
        <ecNumber evidence="8">1.6.2.4</ecNumber>
    </recommendedName>
</protein>